<keyword evidence="2" id="KW-1185">Reference proteome</keyword>
<dbReference type="AlphaFoldDB" id="A0A327RFD8"/>
<dbReference type="Proteomes" id="UP000249696">
    <property type="component" value="Unassembled WGS sequence"/>
</dbReference>
<proteinExistence type="predicted"/>
<organism evidence="1 2">
    <name type="scientific">Arenibacter echinorum</name>
    <dbReference type="NCBI Taxonomy" id="440515"/>
    <lineage>
        <taxon>Bacteria</taxon>
        <taxon>Pseudomonadati</taxon>
        <taxon>Bacteroidota</taxon>
        <taxon>Flavobacteriia</taxon>
        <taxon>Flavobacteriales</taxon>
        <taxon>Flavobacteriaceae</taxon>
        <taxon>Arenibacter</taxon>
    </lineage>
</organism>
<accession>A0A327RFD8</accession>
<evidence type="ECO:0000313" key="1">
    <source>
        <dbReference type="EMBL" id="RAJ12537.1"/>
    </source>
</evidence>
<dbReference type="EMBL" id="QLLN01000003">
    <property type="protein sequence ID" value="RAJ12537.1"/>
    <property type="molecule type" value="Genomic_DNA"/>
</dbReference>
<evidence type="ECO:0000313" key="2">
    <source>
        <dbReference type="Proteomes" id="UP000249696"/>
    </source>
</evidence>
<protein>
    <submittedName>
        <fullName evidence="1">Uncharacterized protein</fullName>
    </submittedName>
</protein>
<gene>
    <name evidence="1" type="ORF">LV92_01772</name>
</gene>
<comment type="caution">
    <text evidence="1">The sequence shown here is derived from an EMBL/GenBank/DDBJ whole genome shotgun (WGS) entry which is preliminary data.</text>
</comment>
<reference evidence="1 2" key="1">
    <citation type="submission" date="2018-06" db="EMBL/GenBank/DDBJ databases">
        <title>Genomic Encyclopedia of Archaeal and Bacterial Type Strains, Phase II (KMG-II): from individual species to whole genera.</title>
        <authorList>
            <person name="Goeker M."/>
        </authorList>
    </citation>
    <scope>NUCLEOTIDE SEQUENCE [LARGE SCALE GENOMIC DNA]</scope>
    <source>
        <strain evidence="1 2">DSM 23522</strain>
    </source>
</reference>
<name>A0A327RFD8_9FLAO</name>
<sequence>MWVFCFLHPHKFYVNKRKDYLIDLML</sequence>